<accession>A0A383R7S8</accession>
<gene>
    <name evidence="1" type="ORF">PBLR_11432</name>
</gene>
<dbReference type="EMBL" id="LS992241">
    <property type="protein sequence ID" value="SYX83010.1"/>
    <property type="molecule type" value="Genomic_DNA"/>
</dbReference>
<evidence type="ECO:0000313" key="2">
    <source>
        <dbReference type="Proteomes" id="UP000304148"/>
    </source>
</evidence>
<organism evidence="1 2">
    <name type="scientific">Paenibacillus alvei</name>
    <name type="common">Bacillus alvei</name>
    <dbReference type="NCBI Taxonomy" id="44250"/>
    <lineage>
        <taxon>Bacteria</taxon>
        <taxon>Bacillati</taxon>
        <taxon>Bacillota</taxon>
        <taxon>Bacilli</taxon>
        <taxon>Bacillales</taxon>
        <taxon>Paenibacillaceae</taxon>
        <taxon>Paenibacillus</taxon>
    </lineage>
</organism>
<evidence type="ECO:0000313" key="1">
    <source>
        <dbReference type="EMBL" id="SYX83010.1"/>
    </source>
</evidence>
<dbReference type="AlphaFoldDB" id="A0A383R7S8"/>
<sequence length="96" mass="11178">MKKSFLQVMLYKRAADFGKPAFLCESQKNAYRGQNYILCQGMFYPIVEEINMLSNQRRRLAYMSRNASCMLTYFSLGKIMHNEVKIRHTLLLGGSL</sequence>
<dbReference type="Proteomes" id="UP000304148">
    <property type="component" value="Chromosome"/>
</dbReference>
<protein>
    <submittedName>
        <fullName evidence="1">Uncharacterized protein</fullName>
    </submittedName>
</protein>
<reference evidence="2" key="1">
    <citation type="submission" date="2018-08" db="EMBL/GenBank/DDBJ databases">
        <authorList>
            <person name="Chevrot R."/>
        </authorList>
    </citation>
    <scope>NUCLEOTIDE SEQUENCE [LARGE SCALE GENOMIC DNA]</scope>
</reference>
<name>A0A383R7S8_PAEAL</name>
<proteinExistence type="predicted"/>